<accession>A0A818MMX3</accession>
<organism evidence="3 4">
    <name type="scientific">Rotaria socialis</name>
    <dbReference type="NCBI Taxonomy" id="392032"/>
    <lineage>
        <taxon>Eukaryota</taxon>
        <taxon>Metazoa</taxon>
        <taxon>Spiralia</taxon>
        <taxon>Gnathifera</taxon>
        <taxon>Rotifera</taxon>
        <taxon>Eurotatoria</taxon>
        <taxon>Bdelloidea</taxon>
        <taxon>Philodinida</taxon>
        <taxon>Philodinidae</taxon>
        <taxon>Rotaria</taxon>
    </lineage>
</organism>
<feature type="region of interest" description="Disordered" evidence="1">
    <location>
        <begin position="119"/>
        <end position="141"/>
    </location>
</feature>
<feature type="compositionally biased region" description="Basic and acidic residues" evidence="1">
    <location>
        <begin position="132"/>
        <end position="141"/>
    </location>
</feature>
<feature type="compositionally biased region" description="Polar residues" evidence="1">
    <location>
        <begin position="119"/>
        <end position="131"/>
    </location>
</feature>
<dbReference type="Proteomes" id="UP000663869">
    <property type="component" value="Unassembled WGS sequence"/>
</dbReference>
<evidence type="ECO:0000313" key="3">
    <source>
        <dbReference type="EMBL" id="CAF3591934.1"/>
    </source>
</evidence>
<reference evidence="3" key="1">
    <citation type="submission" date="2021-02" db="EMBL/GenBank/DDBJ databases">
        <authorList>
            <person name="Nowell W R."/>
        </authorList>
    </citation>
    <scope>NUCLEOTIDE SEQUENCE</scope>
</reference>
<evidence type="ECO:0000256" key="1">
    <source>
        <dbReference type="SAM" id="MobiDB-lite"/>
    </source>
</evidence>
<dbReference type="EMBL" id="CAJNYU010000147">
    <property type="protein sequence ID" value="CAF3331827.1"/>
    <property type="molecule type" value="Genomic_DNA"/>
</dbReference>
<dbReference type="AlphaFoldDB" id="A0A818MMX3"/>
<proteinExistence type="predicted"/>
<dbReference type="Proteomes" id="UP000663872">
    <property type="component" value="Unassembled WGS sequence"/>
</dbReference>
<evidence type="ECO:0000313" key="2">
    <source>
        <dbReference type="EMBL" id="CAF3331827.1"/>
    </source>
</evidence>
<sequence>MQLAHELVGAHLNRRRQQPQALQKEVRLAMEMIGLPIVTNSSYAMSITLHSTLLTKVEDSKRDPQCSSCGSIAQFACINHCEIVLCARCTNKHRAVVIKQMHKILKRLKLYQMKLIDSTDGSDQKPVQVSETLKRNSDNSRDSNISILTRSSLENYLITLKEHLENDQLLNAKTLTDLEICLTDHADPFTKKSPTLMNSYDFDRKTFSFRRSRLKVATTALTRSKTITVSLNTQLNFTRPIERSFSMGQHPIAVSLVDSYLETFFCQGRDNGVILLSLLSIDVYTRSSGLTWSIPLSRVLGNIKDKIIAGVWCSYTERLILVGRYHFYLFDMDQQKLRCICKCGSGARCMSGSMPPAARQSISPRYRCQSTYDDRTNSQRFLASNHKGILFYAYKSGADTYRLETRTLTTSLDDVEQEKDKSCSIYDSYNACDDKQMKLINTLPIEGQLAALSVSCDRLAFVYRRFPQTEKWSTQSRNLLDIDHYFALYNHSLKKMTDHVRLPSSIRWLTAIVSYGTDSRYLLCDPRSQQLLLYQATDSVLIRRFHIAPINACCLTDGRLVLWIQKAYSSSPVGKLHFISTPHLEKYEIVSTSLELLNKTLK</sequence>
<comment type="caution">
    <text evidence="3">The sequence shown here is derived from an EMBL/GenBank/DDBJ whole genome shotgun (WGS) entry which is preliminary data.</text>
</comment>
<name>A0A818MMX3_9BILA</name>
<gene>
    <name evidence="2" type="ORF">FME351_LOCUS2618</name>
    <name evidence="3" type="ORF">GRG538_LOCUS22245</name>
</gene>
<protein>
    <submittedName>
        <fullName evidence="3">Uncharacterized protein</fullName>
    </submittedName>
</protein>
<dbReference type="EMBL" id="CAJNYT010003701">
    <property type="protein sequence ID" value="CAF3591934.1"/>
    <property type="molecule type" value="Genomic_DNA"/>
</dbReference>
<evidence type="ECO:0000313" key="4">
    <source>
        <dbReference type="Proteomes" id="UP000663872"/>
    </source>
</evidence>